<reference evidence="2 3" key="1">
    <citation type="submission" date="2016-10" db="EMBL/GenBank/DDBJ databases">
        <title>Genome sequence of the basidiomycete white-rot fungus Trametes pubescens.</title>
        <authorList>
            <person name="Makela M.R."/>
            <person name="Granchi Z."/>
            <person name="Peng M."/>
            <person name="De Vries R.P."/>
            <person name="Grigoriev I."/>
            <person name="Riley R."/>
            <person name="Hilden K."/>
        </authorList>
    </citation>
    <scope>NUCLEOTIDE SEQUENCE [LARGE SCALE GENOMIC DNA]</scope>
    <source>
        <strain evidence="2 3">FBCC735</strain>
    </source>
</reference>
<dbReference type="Gene3D" id="3.30.420.10">
    <property type="entry name" value="Ribonuclease H-like superfamily/Ribonuclease H"/>
    <property type="match status" value="1"/>
</dbReference>
<organism evidence="2 3">
    <name type="scientific">Trametes pubescens</name>
    <name type="common">White-rot fungus</name>
    <dbReference type="NCBI Taxonomy" id="154538"/>
    <lineage>
        <taxon>Eukaryota</taxon>
        <taxon>Fungi</taxon>
        <taxon>Dikarya</taxon>
        <taxon>Basidiomycota</taxon>
        <taxon>Agaricomycotina</taxon>
        <taxon>Agaricomycetes</taxon>
        <taxon>Polyporales</taxon>
        <taxon>Polyporaceae</taxon>
        <taxon>Trametes</taxon>
    </lineage>
</organism>
<proteinExistence type="predicted"/>
<evidence type="ECO:0000313" key="2">
    <source>
        <dbReference type="EMBL" id="OJT10628.1"/>
    </source>
</evidence>
<feature type="domain" description="Endonuclease/exonuclease/phosphatase" evidence="1">
    <location>
        <begin position="16"/>
        <end position="110"/>
    </location>
</feature>
<accession>A0A1M2VSU3</accession>
<protein>
    <recommendedName>
        <fullName evidence="1">Endonuclease/exonuclease/phosphatase domain-containing protein</fullName>
    </recommendedName>
</protein>
<dbReference type="STRING" id="154538.A0A1M2VSU3"/>
<sequence length="307" mass="33283">MELALTGVNFLTTFHPLAAIMHTSHSPLVVMGDFNARVGSLHAGQARVSPDTVVTTRGRRLLEMCDTLGLHLLNGSKFQPAPARPRYTSFQVGGSSVIDLALVSEALLGPQVAAPLLLDTLPLLPDCSDHAQLSLVLSLRADSLDPPAPVVRAPRARVRVPQLGPLDRLLAETLRGATGPQARLNAFYGRPWKNGAPLNVYVAVYTTHGETPYSTAAVFCGPQHASNWASRVPGTGSDARAALWAALHVVRITDPTRTLRIWARQDYLARTLSHWAAEFARQHWKCAHADLLRPLTVLLKARAAPLR</sequence>
<name>A0A1M2VSU3_TRAPU</name>
<gene>
    <name evidence="2" type="ORF">TRAPUB_12848</name>
</gene>
<keyword evidence="3" id="KW-1185">Reference proteome</keyword>
<dbReference type="Gene3D" id="3.60.10.10">
    <property type="entry name" value="Endonuclease/exonuclease/phosphatase"/>
    <property type="match status" value="1"/>
</dbReference>
<evidence type="ECO:0000259" key="1">
    <source>
        <dbReference type="Pfam" id="PF14529"/>
    </source>
</evidence>
<evidence type="ECO:0000313" key="3">
    <source>
        <dbReference type="Proteomes" id="UP000184267"/>
    </source>
</evidence>
<dbReference type="GO" id="GO:0003824">
    <property type="term" value="F:catalytic activity"/>
    <property type="evidence" value="ECO:0007669"/>
    <property type="project" value="InterPro"/>
</dbReference>
<dbReference type="Proteomes" id="UP000184267">
    <property type="component" value="Unassembled WGS sequence"/>
</dbReference>
<dbReference type="SUPFAM" id="SSF56219">
    <property type="entry name" value="DNase I-like"/>
    <property type="match status" value="1"/>
</dbReference>
<comment type="caution">
    <text evidence="2">The sequence shown here is derived from an EMBL/GenBank/DDBJ whole genome shotgun (WGS) entry which is preliminary data.</text>
</comment>
<dbReference type="OrthoDB" id="2752518at2759"/>
<dbReference type="AlphaFoldDB" id="A0A1M2VSU3"/>
<dbReference type="InterPro" id="IPR036397">
    <property type="entry name" value="RNaseH_sf"/>
</dbReference>
<dbReference type="InterPro" id="IPR036691">
    <property type="entry name" value="Endo/exonu/phosph_ase_sf"/>
</dbReference>
<dbReference type="EMBL" id="MNAD01000763">
    <property type="protein sequence ID" value="OJT10628.1"/>
    <property type="molecule type" value="Genomic_DNA"/>
</dbReference>
<dbReference type="GO" id="GO:0003676">
    <property type="term" value="F:nucleic acid binding"/>
    <property type="evidence" value="ECO:0007669"/>
    <property type="project" value="InterPro"/>
</dbReference>
<dbReference type="InterPro" id="IPR005135">
    <property type="entry name" value="Endo/exonuclease/phosphatase"/>
</dbReference>
<dbReference type="Pfam" id="PF14529">
    <property type="entry name" value="Exo_endo_phos_2"/>
    <property type="match status" value="1"/>
</dbReference>